<evidence type="ECO:0000256" key="1">
    <source>
        <dbReference type="SAM" id="MobiDB-lite"/>
    </source>
</evidence>
<evidence type="ECO:0000313" key="3">
    <source>
        <dbReference type="Proteomes" id="UP001257627"/>
    </source>
</evidence>
<sequence>MTLRWLMTLGERTRPDTPTYAECPPPGEARAAALADDCGQLFPILRNWRRQFDSDLTAWAAQVEVDDIEHLPRHVTEDWGPELRLDTVPGGYVVVSDYRDHEQPATNTLQHQAQRPALDAAPGAHP</sequence>
<protein>
    <submittedName>
        <fullName evidence="2">Uncharacterized protein</fullName>
    </submittedName>
</protein>
<dbReference type="EMBL" id="JARAKF010000006">
    <property type="protein sequence ID" value="MDU9001725.1"/>
    <property type="molecule type" value="Genomic_DNA"/>
</dbReference>
<reference evidence="2 3" key="1">
    <citation type="submission" date="2023-02" db="EMBL/GenBank/DDBJ databases">
        <authorList>
            <person name="Maleckis M."/>
        </authorList>
    </citation>
    <scope>NUCLEOTIDE SEQUENCE [LARGE SCALE GENOMIC DNA]</scope>
    <source>
        <strain evidence="2 3">P8-A2</strain>
    </source>
</reference>
<organism evidence="2 3">
    <name type="scientific">Streptomyces mirabilis</name>
    <dbReference type="NCBI Taxonomy" id="68239"/>
    <lineage>
        <taxon>Bacteria</taxon>
        <taxon>Bacillati</taxon>
        <taxon>Actinomycetota</taxon>
        <taxon>Actinomycetes</taxon>
        <taxon>Kitasatosporales</taxon>
        <taxon>Streptomycetaceae</taxon>
        <taxon>Streptomyces</taxon>
    </lineage>
</organism>
<accession>A0ABU3V6D6</accession>
<proteinExistence type="predicted"/>
<dbReference type="RefSeq" id="WP_316738664.1">
    <property type="nucleotide sequence ID" value="NZ_JARAKF010000006.1"/>
</dbReference>
<feature type="region of interest" description="Disordered" evidence="1">
    <location>
        <begin position="100"/>
        <end position="126"/>
    </location>
</feature>
<comment type="caution">
    <text evidence="2">The sequence shown here is derived from an EMBL/GenBank/DDBJ whole genome shotgun (WGS) entry which is preliminary data.</text>
</comment>
<gene>
    <name evidence="2" type="ORF">PU648_57920</name>
</gene>
<dbReference type="Proteomes" id="UP001257627">
    <property type="component" value="Unassembled WGS sequence"/>
</dbReference>
<feature type="compositionally biased region" description="Polar residues" evidence="1">
    <location>
        <begin position="104"/>
        <end position="113"/>
    </location>
</feature>
<evidence type="ECO:0000313" key="2">
    <source>
        <dbReference type="EMBL" id="MDU9001725.1"/>
    </source>
</evidence>
<name>A0ABU3V6D6_9ACTN</name>
<keyword evidence="3" id="KW-1185">Reference proteome</keyword>